<feature type="compositionally biased region" description="Acidic residues" evidence="1">
    <location>
        <begin position="78"/>
        <end position="89"/>
    </location>
</feature>
<name>A0A937HID6_9PROT</name>
<proteinExistence type="predicted"/>
<dbReference type="AlphaFoldDB" id="A0A937HID6"/>
<evidence type="ECO:0000313" key="3">
    <source>
        <dbReference type="Proteomes" id="UP000785783"/>
    </source>
</evidence>
<evidence type="ECO:0000313" key="2">
    <source>
        <dbReference type="EMBL" id="MBL6762227.1"/>
    </source>
</evidence>
<gene>
    <name evidence="2" type="ORF">ISQ19_05985</name>
</gene>
<feature type="compositionally biased region" description="Low complexity" evidence="1">
    <location>
        <begin position="39"/>
        <end position="48"/>
    </location>
</feature>
<comment type="caution">
    <text evidence="2">The sequence shown here is derived from an EMBL/GenBank/DDBJ whole genome shotgun (WGS) entry which is preliminary data.</text>
</comment>
<feature type="non-terminal residue" evidence="2">
    <location>
        <position position="1"/>
    </location>
</feature>
<accession>A0A937HID6</accession>
<reference evidence="2" key="1">
    <citation type="submission" date="2020-10" db="EMBL/GenBank/DDBJ databases">
        <title>Microbiome of the Black Sea water column analyzed by genome centric metagenomics.</title>
        <authorList>
            <person name="Cabello-Yeves P.J."/>
            <person name="Callieri C."/>
            <person name="Picazo A."/>
            <person name="Mehrshad M."/>
            <person name="Haro-Moreno J.M."/>
            <person name="Roda-Garcia J."/>
            <person name="Dzembekova N."/>
            <person name="Slabakova V."/>
            <person name="Slabakova N."/>
            <person name="Moncheva S."/>
            <person name="Rodriguez-Valera F."/>
        </authorList>
    </citation>
    <scope>NUCLEOTIDE SEQUENCE</scope>
    <source>
        <strain evidence="2">BS307-5m-G5</strain>
    </source>
</reference>
<feature type="compositionally biased region" description="Polar residues" evidence="1">
    <location>
        <begin position="8"/>
        <end position="28"/>
    </location>
</feature>
<dbReference type="EMBL" id="JADHOK010000089">
    <property type="protein sequence ID" value="MBL6762227.1"/>
    <property type="molecule type" value="Genomic_DNA"/>
</dbReference>
<feature type="region of interest" description="Disordered" evidence="1">
    <location>
        <begin position="1"/>
        <end position="143"/>
    </location>
</feature>
<protein>
    <submittedName>
        <fullName evidence="2">Uncharacterized protein</fullName>
    </submittedName>
</protein>
<dbReference type="Proteomes" id="UP000785783">
    <property type="component" value="Unassembled WGS sequence"/>
</dbReference>
<organism evidence="2 3">
    <name type="scientific">PS1 clade bacterium</name>
    <dbReference type="NCBI Taxonomy" id="2175152"/>
    <lineage>
        <taxon>Bacteria</taxon>
        <taxon>Pseudomonadati</taxon>
        <taxon>Pseudomonadota</taxon>
        <taxon>Alphaproteobacteria</taxon>
        <taxon>PS1 clade</taxon>
    </lineage>
</organism>
<evidence type="ECO:0000256" key="1">
    <source>
        <dbReference type="SAM" id="MobiDB-lite"/>
    </source>
</evidence>
<sequence length="143" mass="14563">EHYFRILQSFQQQQVKSDDAAQSENGVSENGAADEALVDDNGMTNGMTNGNGDGNGDADADAELGGEPLVLVRGNDAADNDDADNDGEEGDKKPSNSRRRGPLGKKRGTKAGNGNDAAPATAGEVPAETAADDGAEGETATAE</sequence>
<feature type="compositionally biased region" description="Basic residues" evidence="1">
    <location>
        <begin position="95"/>
        <end position="109"/>
    </location>
</feature>